<dbReference type="Pfam" id="PF13519">
    <property type="entry name" value="VWA_2"/>
    <property type="match status" value="1"/>
</dbReference>
<evidence type="ECO:0000313" key="5">
    <source>
        <dbReference type="Proteomes" id="UP000070498"/>
    </source>
</evidence>
<dbReference type="EMBL" id="LNUW01000004">
    <property type="protein sequence ID" value="KXG87556.1"/>
    <property type="molecule type" value="Genomic_DNA"/>
</dbReference>
<dbReference type="SUPFAM" id="SSF53300">
    <property type="entry name" value="vWA-like"/>
    <property type="match status" value="1"/>
</dbReference>
<keyword evidence="5" id="KW-1185">Reference proteome</keyword>
<proteinExistence type="predicted"/>
<dbReference type="PROSITE" id="PS50005">
    <property type="entry name" value="TPR"/>
    <property type="match status" value="1"/>
</dbReference>
<sequence length="517" mass="56370">MISDFHFLRPWLLLLLLLPAALLLLARRSQNMRDRWKVMIAPHLLDNLIVEGTASARVLPPLMTATMLIAAVMSASGPTWKREPPPFVTDAATLVIAVDLSDTMDAIDVTPSRLERAKLKIRDVVNARQGARTAIVAYAGTAHLVVPPTEDAELLATYSEALATRIMPKPGKDTPAALRLSDNLLKTEGTVGTILMLTDGVEASALDAMKSSTNGIVILGVGTAEGGPVKMDDGSFVQNSSGSRLFSKLDIQALQTVGKEASADVATVTDDDADIRWVVQRIRSNFAQKQATSDGHWVDLGWWLVGPLAVAMAFSFRRGWVVKIGVAVLALNMSSPRSSHADGLTDMWFTGDQQGRLAFERGEFERASGLFANPLWKGVAFYRAGKFQEAVDALAAVESPESWYNQGNAFLELGKFEEAVGCYENALKERKDWEDAIANLDIAQQLLKAQKAKQEEQPEQPSEAPDSVQFDEKGKQGKEGTMNVAEQTSEMWMKNIVVSPTDLMARKFSIEAGRLGK</sequence>
<feature type="repeat" description="TPR" evidence="1">
    <location>
        <begin position="400"/>
        <end position="433"/>
    </location>
</feature>
<dbReference type="Proteomes" id="UP000070498">
    <property type="component" value="Unassembled WGS sequence"/>
</dbReference>
<dbReference type="PANTHER" id="PTHR22550">
    <property type="entry name" value="SPORE GERMINATION PROTEIN"/>
    <property type="match status" value="1"/>
</dbReference>
<dbReference type="InterPro" id="IPR036465">
    <property type="entry name" value="vWFA_dom_sf"/>
</dbReference>
<dbReference type="InterPro" id="IPR002035">
    <property type="entry name" value="VWF_A"/>
</dbReference>
<reference evidence="4 5" key="1">
    <citation type="submission" date="2015-11" db="EMBL/GenBank/DDBJ databases">
        <title>Draft genome sequence of Agrobacterium sp. R89-1.</title>
        <authorList>
            <person name="Zahradnik J."/>
            <person name="Kyslikova E."/>
            <person name="Palyzova A."/>
            <person name="Kyslik P."/>
        </authorList>
    </citation>
    <scope>NUCLEOTIDE SEQUENCE [LARGE SCALE GENOMIC DNA]</scope>
    <source>
        <strain evidence="4 5">R89-1</strain>
    </source>
</reference>
<evidence type="ECO:0000256" key="1">
    <source>
        <dbReference type="PROSITE-ProRule" id="PRU00339"/>
    </source>
</evidence>
<dbReference type="InterPro" id="IPR050768">
    <property type="entry name" value="UPF0353/GerABKA_families"/>
</dbReference>
<dbReference type="InterPro" id="IPR019734">
    <property type="entry name" value="TPR_rpt"/>
</dbReference>
<protein>
    <recommendedName>
        <fullName evidence="3">VWFA domain-containing protein</fullName>
    </recommendedName>
</protein>
<evidence type="ECO:0000256" key="2">
    <source>
        <dbReference type="SAM" id="MobiDB-lite"/>
    </source>
</evidence>
<dbReference type="PROSITE" id="PS50234">
    <property type="entry name" value="VWFA"/>
    <property type="match status" value="1"/>
</dbReference>
<feature type="region of interest" description="Disordered" evidence="2">
    <location>
        <begin position="449"/>
        <end position="490"/>
    </location>
</feature>
<evidence type="ECO:0000313" key="4">
    <source>
        <dbReference type="EMBL" id="KXG87556.1"/>
    </source>
</evidence>
<dbReference type="AlphaFoldDB" id="A0A135P828"/>
<accession>A0A135P828</accession>
<comment type="caution">
    <text evidence="4">The sequence shown here is derived from an EMBL/GenBank/DDBJ whole genome shotgun (WGS) entry which is preliminary data.</text>
</comment>
<organism evidence="4 5">
    <name type="scientific">Agrobacterium bohemicum</name>
    <dbReference type="NCBI Taxonomy" id="2052828"/>
    <lineage>
        <taxon>Bacteria</taxon>
        <taxon>Pseudomonadati</taxon>
        <taxon>Pseudomonadota</taxon>
        <taxon>Alphaproteobacteria</taxon>
        <taxon>Hyphomicrobiales</taxon>
        <taxon>Rhizobiaceae</taxon>
        <taxon>Rhizobium/Agrobacterium group</taxon>
        <taxon>Agrobacterium</taxon>
    </lineage>
</organism>
<gene>
    <name evidence="4" type="ORF">ATO67_18055</name>
</gene>
<name>A0A135P828_9HYPH</name>
<evidence type="ECO:0000259" key="3">
    <source>
        <dbReference type="PROSITE" id="PS50234"/>
    </source>
</evidence>
<dbReference type="STRING" id="2052828.ATO67_18055"/>
<dbReference type="SUPFAM" id="SSF48452">
    <property type="entry name" value="TPR-like"/>
    <property type="match status" value="1"/>
</dbReference>
<feature type="domain" description="VWFA" evidence="3">
    <location>
        <begin position="93"/>
        <end position="261"/>
    </location>
</feature>
<dbReference type="PANTHER" id="PTHR22550:SF14">
    <property type="entry name" value="VWFA DOMAIN-CONTAINING PROTEIN"/>
    <property type="match status" value="1"/>
</dbReference>
<dbReference type="RefSeq" id="WP_067652506.1">
    <property type="nucleotide sequence ID" value="NZ_KQ961034.1"/>
</dbReference>
<dbReference type="Pfam" id="PF00515">
    <property type="entry name" value="TPR_1"/>
    <property type="match status" value="1"/>
</dbReference>
<keyword evidence="1" id="KW-0802">TPR repeat</keyword>
<dbReference type="InterPro" id="IPR011990">
    <property type="entry name" value="TPR-like_helical_dom_sf"/>
</dbReference>
<dbReference type="PROSITE" id="PS50293">
    <property type="entry name" value="TPR_REGION"/>
    <property type="match status" value="1"/>
</dbReference>
<dbReference type="SMART" id="SM00028">
    <property type="entry name" value="TPR"/>
    <property type="match status" value="1"/>
</dbReference>
<dbReference type="Gene3D" id="1.25.40.10">
    <property type="entry name" value="Tetratricopeptide repeat domain"/>
    <property type="match status" value="1"/>
</dbReference>
<dbReference type="Gene3D" id="3.40.50.410">
    <property type="entry name" value="von Willebrand factor, type A domain"/>
    <property type="match status" value="1"/>
</dbReference>